<accession>A0ABS9SNA4</accession>
<feature type="region of interest" description="Disordered" evidence="1">
    <location>
        <begin position="18"/>
        <end position="78"/>
    </location>
</feature>
<organism evidence="3 4">
    <name type="scientific">Niabella ginsengisoli</name>
    <dbReference type="NCBI Taxonomy" id="522298"/>
    <lineage>
        <taxon>Bacteria</taxon>
        <taxon>Pseudomonadati</taxon>
        <taxon>Bacteroidota</taxon>
        <taxon>Chitinophagia</taxon>
        <taxon>Chitinophagales</taxon>
        <taxon>Chitinophagaceae</taxon>
        <taxon>Niabella</taxon>
    </lineage>
</organism>
<feature type="signal peptide" evidence="2">
    <location>
        <begin position="1"/>
        <end position="21"/>
    </location>
</feature>
<gene>
    <name evidence="3" type="ORF">MKP09_19030</name>
</gene>
<comment type="caution">
    <text evidence="3">The sequence shown here is derived from an EMBL/GenBank/DDBJ whole genome shotgun (WGS) entry which is preliminary data.</text>
</comment>
<evidence type="ECO:0000313" key="3">
    <source>
        <dbReference type="EMBL" id="MCH5599857.1"/>
    </source>
</evidence>
<evidence type="ECO:0000313" key="4">
    <source>
        <dbReference type="Proteomes" id="UP001202248"/>
    </source>
</evidence>
<keyword evidence="2" id="KW-0732">Signal</keyword>
<name>A0ABS9SNA4_9BACT</name>
<dbReference type="Proteomes" id="UP001202248">
    <property type="component" value="Unassembled WGS sequence"/>
</dbReference>
<keyword evidence="4" id="KW-1185">Reference proteome</keyword>
<dbReference type="RefSeq" id="WP_240831885.1">
    <property type="nucleotide sequence ID" value="NZ_JAKWBL010000004.1"/>
</dbReference>
<feature type="chain" id="PRO_5046466649" evidence="2">
    <location>
        <begin position="22"/>
        <end position="78"/>
    </location>
</feature>
<feature type="compositionally biased region" description="Basic and acidic residues" evidence="1">
    <location>
        <begin position="25"/>
        <end position="78"/>
    </location>
</feature>
<proteinExistence type="predicted"/>
<reference evidence="3 4" key="1">
    <citation type="submission" date="2022-02" db="EMBL/GenBank/DDBJ databases">
        <authorList>
            <person name="Min J."/>
        </authorList>
    </citation>
    <scope>NUCLEOTIDE SEQUENCE [LARGE SCALE GENOMIC DNA]</scope>
    <source>
        <strain evidence="3 4">GR10-1</strain>
    </source>
</reference>
<sequence>MKKLLLIAAFGLAINAGNIQAQTSNKKETKEEKEKPAKKKETSEERVERKKEDMRRFGRSQRDFWKGEHEKRVAEKRS</sequence>
<evidence type="ECO:0000256" key="2">
    <source>
        <dbReference type="SAM" id="SignalP"/>
    </source>
</evidence>
<evidence type="ECO:0000256" key="1">
    <source>
        <dbReference type="SAM" id="MobiDB-lite"/>
    </source>
</evidence>
<dbReference type="EMBL" id="JAKWBL010000004">
    <property type="protein sequence ID" value="MCH5599857.1"/>
    <property type="molecule type" value="Genomic_DNA"/>
</dbReference>
<protein>
    <submittedName>
        <fullName evidence="3">Uncharacterized protein</fullName>
    </submittedName>
</protein>